<evidence type="ECO:0000313" key="3">
    <source>
        <dbReference type="Proteomes" id="UP000295444"/>
    </source>
</evidence>
<evidence type="ECO:0008006" key="4">
    <source>
        <dbReference type="Google" id="ProtNLM"/>
    </source>
</evidence>
<organism evidence="2 3">
    <name type="scientific">Labedaea rhizosphaerae</name>
    <dbReference type="NCBI Taxonomy" id="598644"/>
    <lineage>
        <taxon>Bacteria</taxon>
        <taxon>Bacillati</taxon>
        <taxon>Actinomycetota</taxon>
        <taxon>Actinomycetes</taxon>
        <taxon>Pseudonocardiales</taxon>
        <taxon>Pseudonocardiaceae</taxon>
        <taxon>Labedaea</taxon>
    </lineage>
</organism>
<proteinExistence type="predicted"/>
<evidence type="ECO:0000313" key="2">
    <source>
        <dbReference type="EMBL" id="TDQ00254.1"/>
    </source>
</evidence>
<keyword evidence="3" id="KW-1185">Reference proteome</keyword>
<comment type="caution">
    <text evidence="2">The sequence shown here is derived from an EMBL/GenBank/DDBJ whole genome shotgun (WGS) entry which is preliminary data.</text>
</comment>
<dbReference type="RefSeq" id="WP_133848993.1">
    <property type="nucleotide sequence ID" value="NZ_SNXZ01000002.1"/>
</dbReference>
<accession>A0A4R6SFB2</accession>
<dbReference type="AlphaFoldDB" id="A0A4R6SFB2"/>
<name>A0A4R6SFB2_LABRH</name>
<dbReference type="Proteomes" id="UP000295444">
    <property type="component" value="Unassembled WGS sequence"/>
</dbReference>
<evidence type="ECO:0000256" key="1">
    <source>
        <dbReference type="SAM" id="SignalP"/>
    </source>
</evidence>
<gene>
    <name evidence="2" type="ORF">EV186_102115</name>
</gene>
<dbReference type="EMBL" id="SNXZ01000002">
    <property type="protein sequence ID" value="TDQ00254.1"/>
    <property type="molecule type" value="Genomic_DNA"/>
</dbReference>
<feature type="signal peptide" evidence="1">
    <location>
        <begin position="1"/>
        <end position="30"/>
    </location>
</feature>
<keyword evidence="1" id="KW-0732">Signal</keyword>
<reference evidence="2 3" key="1">
    <citation type="submission" date="2019-03" db="EMBL/GenBank/DDBJ databases">
        <title>Genomic Encyclopedia of Type Strains, Phase IV (KMG-IV): sequencing the most valuable type-strain genomes for metagenomic binning, comparative biology and taxonomic classification.</title>
        <authorList>
            <person name="Goeker M."/>
        </authorList>
    </citation>
    <scope>NUCLEOTIDE SEQUENCE [LARGE SCALE GENOMIC DNA]</scope>
    <source>
        <strain evidence="2 3">DSM 45361</strain>
    </source>
</reference>
<protein>
    <recommendedName>
        <fullName evidence="4">Spore-associated protein A</fullName>
    </recommendedName>
</protein>
<sequence length="143" mass="15351">MFGRRFGTTAVVAGLVALSATVLTATPAAADTCVGSQVASMNTTNPANGNIIAITRAYRGNGQICVVSVKQNGYYGKLTYMELWMYKSGVSPKVDKGNFYYMAGPVRMTDNGCIHFELDLWNGPVPGGGVNIRQDYYYPGVNC</sequence>
<feature type="chain" id="PRO_5020710638" description="Spore-associated protein A" evidence="1">
    <location>
        <begin position="31"/>
        <end position="143"/>
    </location>
</feature>